<dbReference type="EMBL" id="KQ976539">
    <property type="protein sequence ID" value="KYM81299.1"/>
    <property type="molecule type" value="Genomic_DNA"/>
</dbReference>
<accession>A0A151I2F5</accession>
<dbReference type="STRING" id="520822.A0A151I2F5"/>
<evidence type="ECO:0000313" key="2">
    <source>
        <dbReference type="Proteomes" id="UP000078540"/>
    </source>
</evidence>
<organism evidence="1 2">
    <name type="scientific">Atta colombica</name>
    <dbReference type="NCBI Taxonomy" id="520822"/>
    <lineage>
        <taxon>Eukaryota</taxon>
        <taxon>Metazoa</taxon>
        <taxon>Ecdysozoa</taxon>
        <taxon>Arthropoda</taxon>
        <taxon>Hexapoda</taxon>
        <taxon>Insecta</taxon>
        <taxon>Pterygota</taxon>
        <taxon>Neoptera</taxon>
        <taxon>Endopterygota</taxon>
        <taxon>Hymenoptera</taxon>
        <taxon>Apocrita</taxon>
        <taxon>Aculeata</taxon>
        <taxon>Formicoidea</taxon>
        <taxon>Formicidae</taxon>
        <taxon>Myrmicinae</taxon>
        <taxon>Atta</taxon>
    </lineage>
</organism>
<sequence length="148" mass="17206">MILAMIQRLVISNCRGKIDIDTYRRIIPSLNILREKTAVIKAEFSIYVCIAHKKHFYNSTIYLDKVKENGIGIINNISTFQIKKRPSRRNRAIINDDKIPKLNAWTVKALATAEEYNLETLAYGLLNQQLYIPSKISTSTSRKYLYYF</sequence>
<name>A0A151I2F5_9HYME</name>
<dbReference type="Proteomes" id="UP000078540">
    <property type="component" value="Unassembled WGS sequence"/>
</dbReference>
<reference evidence="1 2" key="1">
    <citation type="submission" date="2015-09" db="EMBL/GenBank/DDBJ databases">
        <title>Atta colombica WGS genome.</title>
        <authorList>
            <person name="Nygaard S."/>
            <person name="Hu H."/>
            <person name="Boomsma J."/>
            <person name="Zhang G."/>
        </authorList>
    </citation>
    <scope>NUCLEOTIDE SEQUENCE [LARGE SCALE GENOMIC DNA]</scope>
    <source>
        <strain evidence="1">Treedump-2</strain>
        <tissue evidence="1">Whole body</tissue>
    </source>
</reference>
<protein>
    <submittedName>
        <fullName evidence="1">Uncharacterized protein</fullName>
    </submittedName>
</protein>
<gene>
    <name evidence="1" type="ORF">ALC53_08245</name>
</gene>
<dbReference type="AlphaFoldDB" id="A0A151I2F5"/>
<evidence type="ECO:0000313" key="1">
    <source>
        <dbReference type="EMBL" id="KYM81299.1"/>
    </source>
</evidence>
<proteinExistence type="predicted"/>
<keyword evidence="2" id="KW-1185">Reference proteome</keyword>